<name>A0A0L6V0C2_9BASI</name>
<protein>
    <submittedName>
        <fullName evidence="3">Uncharacterized protein</fullName>
    </submittedName>
</protein>
<evidence type="ECO:0000313" key="4">
    <source>
        <dbReference type="Proteomes" id="UP000037035"/>
    </source>
</evidence>
<feature type="transmembrane region" description="Helical" evidence="2">
    <location>
        <begin position="20"/>
        <end position="38"/>
    </location>
</feature>
<proteinExistence type="predicted"/>
<feature type="region of interest" description="Disordered" evidence="1">
    <location>
        <begin position="407"/>
        <end position="436"/>
    </location>
</feature>
<dbReference type="AlphaFoldDB" id="A0A0L6V0C2"/>
<gene>
    <name evidence="3" type="ORF">VP01_3097g4</name>
</gene>
<evidence type="ECO:0000313" key="3">
    <source>
        <dbReference type="EMBL" id="KNZ53937.1"/>
    </source>
</evidence>
<feature type="compositionally biased region" description="Low complexity" evidence="1">
    <location>
        <begin position="422"/>
        <end position="436"/>
    </location>
</feature>
<keyword evidence="2" id="KW-0812">Transmembrane</keyword>
<organism evidence="3 4">
    <name type="scientific">Puccinia sorghi</name>
    <dbReference type="NCBI Taxonomy" id="27349"/>
    <lineage>
        <taxon>Eukaryota</taxon>
        <taxon>Fungi</taxon>
        <taxon>Dikarya</taxon>
        <taxon>Basidiomycota</taxon>
        <taxon>Pucciniomycotina</taxon>
        <taxon>Pucciniomycetes</taxon>
        <taxon>Pucciniales</taxon>
        <taxon>Pucciniaceae</taxon>
        <taxon>Puccinia</taxon>
    </lineage>
</organism>
<dbReference type="OrthoDB" id="2507496at2759"/>
<reference evidence="3 4" key="1">
    <citation type="submission" date="2015-08" db="EMBL/GenBank/DDBJ databases">
        <title>Next Generation Sequencing and Analysis of the Genome of Puccinia sorghi L Schw, the Causal Agent of Maize Common Rust.</title>
        <authorList>
            <person name="Rochi L."/>
            <person name="Burguener G."/>
            <person name="Darino M."/>
            <person name="Turjanski A."/>
            <person name="Kreff E."/>
            <person name="Dieguez M.J."/>
            <person name="Sacco F."/>
        </authorList>
    </citation>
    <scope>NUCLEOTIDE SEQUENCE [LARGE SCALE GENOMIC DNA]</scope>
    <source>
        <strain evidence="3 4">RO10H11247</strain>
    </source>
</reference>
<keyword evidence="4" id="KW-1185">Reference proteome</keyword>
<keyword evidence="2" id="KW-0472">Membrane</keyword>
<dbReference type="Proteomes" id="UP000037035">
    <property type="component" value="Unassembled WGS sequence"/>
</dbReference>
<evidence type="ECO:0000256" key="2">
    <source>
        <dbReference type="SAM" id="Phobius"/>
    </source>
</evidence>
<feature type="region of interest" description="Disordered" evidence="1">
    <location>
        <begin position="366"/>
        <end position="393"/>
    </location>
</feature>
<keyword evidence="2" id="KW-1133">Transmembrane helix</keyword>
<feature type="compositionally biased region" description="Polar residues" evidence="1">
    <location>
        <begin position="408"/>
        <end position="421"/>
    </location>
</feature>
<accession>A0A0L6V0C2</accession>
<dbReference type="VEuPathDB" id="FungiDB:VP01_3097g4"/>
<dbReference type="EMBL" id="LAVV01008054">
    <property type="protein sequence ID" value="KNZ53937.1"/>
    <property type="molecule type" value="Genomic_DNA"/>
</dbReference>
<sequence>MESGPGPPNCYQQPPPSNFWLLSIVFLTISFAAIMSTVDEILRDHLNPVEPPFENSQGDCPVPYLAPARNETQDSWPQQNPQPQAPRDRPQAKEAPTPPGPIQHNCTINIKCYVFICTANNLLSEPPNTKSTGTSKDWEKVHPLKETMWDTPILDLSWLEFQKALLCFLEKDRTHLGVHLAKLHGSRLLKWKCILFGHCVYGNKGNYIVTQDSEFSPFLKAAKAQEDSLALSYGPEDERLALEQLHAWLAANVSDFHNHCALAVLNDCIQPKANTCMAVPRRQCGSKTRWTPFDQSELTARIFGSGSGQSSTRQKELIFSHLLNQAIVYQKIQKILTMNEHVAILAKHAKLKGIHSSLRSCSSNVELIGQGPPPSSVNCSPARKLPRSPAGEGVAHTLSQLNFEHLQSPKNYHNSPPQNTHSPSISLTNTPSSNPSPAVSINRFSTLVGTHGQSVRVDRLAPSDNQALDPLTTVAHIRHWSYFQEASLSELQDMCFPLPIARQLKSSAVALVLTHVATDMVMSPEY</sequence>
<evidence type="ECO:0000256" key="1">
    <source>
        <dbReference type="SAM" id="MobiDB-lite"/>
    </source>
</evidence>
<comment type="caution">
    <text evidence="3">The sequence shown here is derived from an EMBL/GenBank/DDBJ whole genome shotgun (WGS) entry which is preliminary data.</text>
</comment>
<feature type="region of interest" description="Disordered" evidence="1">
    <location>
        <begin position="52"/>
        <end position="102"/>
    </location>
</feature>